<dbReference type="AlphaFoldDB" id="A0A9W9KEZ5"/>
<feature type="compositionally biased region" description="Polar residues" evidence="3">
    <location>
        <begin position="33"/>
        <end position="44"/>
    </location>
</feature>
<dbReference type="PANTHER" id="PTHR11360">
    <property type="entry name" value="MONOCARBOXYLATE TRANSPORTER"/>
    <property type="match status" value="1"/>
</dbReference>
<dbReference type="InterPro" id="IPR020846">
    <property type="entry name" value="MFS_dom"/>
</dbReference>
<evidence type="ECO:0000256" key="4">
    <source>
        <dbReference type="SAM" id="Phobius"/>
    </source>
</evidence>
<organism evidence="6 7">
    <name type="scientific">Penicillium argentinense</name>
    <dbReference type="NCBI Taxonomy" id="1131581"/>
    <lineage>
        <taxon>Eukaryota</taxon>
        <taxon>Fungi</taxon>
        <taxon>Dikarya</taxon>
        <taxon>Ascomycota</taxon>
        <taxon>Pezizomycotina</taxon>
        <taxon>Eurotiomycetes</taxon>
        <taxon>Eurotiomycetidae</taxon>
        <taxon>Eurotiales</taxon>
        <taxon>Aspergillaceae</taxon>
        <taxon>Penicillium</taxon>
    </lineage>
</organism>
<evidence type="ECO:0000256" key="3">
    <source>
        <dbReference type="SAM" id="MobiDB-lite"/>
    </source>
</evidence>
<dbReference type="RefSeq" id="XP_056476593.1">
    <property type="nucleotide sequence ID" value="XM_056616236.1"/>
</dbReference>
<dbReference type="GO" id="GO:0016020">
    <property type="term" value="C:membrane"/>
    <property type="evidence" value="ECO:0007669"/>
    <property type="project" value="UniProtKB-SubCell"/>
</dbReference>
<keyword evidence="4" id="KW-0812">Transmembrane</keyword>
<reference evidence="6" key="2">
    <citation type="journal article" date="2023" name="IMA Fungus">
        <title>Comparative genomic study of the Penicillium genus elucidates a diverse pangenome and 15 lateral gene transfer events.</title>
        <authorList>
            <person name="Petersen C."/>
            <person name="Sorensen T."/>
            <person name="Nielsen M.R."/>
            <person name="Sondergaard T.E."/>
            <person name="Sorensen J.L."/>
            <person name="Fitzpatrick D.A."/>
            <person name="Frisvad J.C."/>
            <person name="Nielsen K.L."/>
        </authorList>
    </citation>
    <scope>NUCLEOTIDE SEQUENCE</scope>
    <source>
        <strain evidence="6">IBT 30761</strain>
    </source>
</reference>
<name>A0A9W9KEZ5_9EURO</name>
<gene>
    <name evidence="6" type="ORF">N7532_003742</name>
</gene>
<dbReference type="CDD" id="cd17352">
    <property type="entry name" value="MFS_MCT_SLC16"/>
    <property type="match status" value="1"/>
</dbReference>
<reference evidence="6" key="1">
    <citation type="submission" date="2022-11" db="EMBL/GenBank/DDBJ databases">
        <authorList>
            <person name="Petersen C."/>
        </authorList>
    </citation>
    <scope>NUCLEOTIDE SEQUENCE</scope>
    <source>
        <strain evidence="6">IBT 30761</strain>
    </source>
</reference>
<feature type="transmembrane region" description="Helical" evidence="4">
    <location>
        <begin position="295"/>
        <end position="316"/>
    </location>
</feature>
<dbReference type="Proteomes" id="UP001149074">
    <property type="component" value="Unassembled WGS sequence"/>
</dbReference>
<dbReference type="PANTHER" id="PTHR11360:SF177">
    <property type="entry name" value="RIBOFLAVIN TRANSPORTER MCH5"/>
    <property type="match status" value="1"/>
</dbReference>
<dbReference type="InterPro" id="IPR011701">
    <property type="entry name" value="MFS"/>
</dbReference>
<keyword evidence="7" id="KW-1185">Reference proteome</keyword>
<feature type="transmembrane region" description="Helical" evidence="4">
    <location>
        <begin position="421"/>
        <end position="439"/>
    </location>
</feature>
<dbReference type="GO" id="GO:0022857">
    <property type="term" value="F:transmembrane transporter activity"/>
    <property type="evidence" value="ECO:0007669"/>
    <property type="project" value="InterPro"/>
</dbReference>
<feature type="region of interest" description="Disordered" evidence="3">
    <location>
        <begin position="1"/>
        <end position="52"/>
    </location>
</feature>
<evidence type="ECO:0000256" key="2">
    <source>
        <dbReference type="ARBA" id="ARBA00006727"/>
    </source>
</evidence>
<evidence type="ECO:0000313" key="7">
    <source>
        <dbReference type="Proteomes" id="UP001149074"/>
    </source>
</evidence>
<keyword evidence="4" id="KW-1133">Transmembrane helix</keyword>
<comment type="caution">
    <text evidence="6">The sequence shown here is derived from an EMBL/GenBank/DDBJ whole genome shotgun (WGS) entry which is preliminary data.</text>
</comment>
<evidence type="ECO:0000256" key="1">
    <source>
        <dbReference type="ARBA" id="ARBA00004141"/>
    </source>
</evidence>
<feature type="transmembrane region" description="Helical" evidence="4">
    <location>
        <begin position="328"/>
        <end position="348"/>
    </location>
</feature>
<feature type="transmembrane region" description="Helical" evidence="4">
    <location>
        <begin position="451"/>
        <end position="473"/>
    </location>
</feature>
<keyword evidence="4" id="KW-0472">Membrane</keyword>
<dbReference type="Gene3D" id="1.20.1250.20">
    <property type="entry name" value="MFS general substrate transporter like domains"/>
    <property type="match status" value="1"/>
</dbReference>
<feature type="transmembrane region" description="Helical" evidence="4">
    <location>
        <begin position="186"/>
        <end position="207"/>
    </location>
</feature>
<sequence>MATDTKSSAMVSTGPALGSLEETAGPSIAPSRAPSTDLSRSSSAPGVRNETDAPSTAFSILEPPAPLSAITTHTTHIRETNTDDTFPDGGTRSWLVVMGCFFLLMSSYGLMNSTGVLQNYFATHQLSEYSTSAVGWVPGVFTFFGLVLSVQIGPMFDRYGPTGILIAGTGCYVAGLLLLAECRLYWHFILTLGVLTGTGAALLSTAAMAAVPHWFDRKVGMAMGTAMAGAGLGGVTFPLVLRAGFARFGYKWAIRLVALIVGVLCSLGIMLVRSRLPKGQSRSSINLRAFKDTRFTWLTLGTFSLELEVFAGLGLYPTYVVMQGFSTSTSVILLSLLNVCSTIGRLIAGRFADQYGRINTQTALIVVGVFAIFVIWLPFGNTLPGLYVFSCVFGLASGSFLSLAPACIGQISKASEVGGRFGICYSIVSLATLICIPIGGEMLEKVGKQAMVAYLGSVLVVGLGMFVMARWACLSYRWRWQAKI</sequence>
<comment type="similarity">
    <text evidence="2">Belongs to the major facilitator superfamily. Monocarboxylate porter (TC 2.A.1.13) family.</text>
</comment>
<dbReference type="PROSITE" id="PS50850">
    <property type="entry name" value="MFS"/>
    <property type="match status" value="1"/>
</dbReference>
<dbReference type="SUPFAM" id="SSF103473">
    <property type="entry name" value="MFS general substrate transporter"/>
    <property type="match status" value="1"/>
</dbReference>
<feature type="transmembrane region" description="Helical" evidence="4">
    <location>
        <begin position="360"/>
        <end position="379"/>
    </location>
</feature>
<feature type="transmembrane region" description="Helical" evidence="4">
    <location>
        <begin position="131"/>
        <end position="150"/>
    </location>
</feature>
<feature type="compositionally biased region" description="Polar residues" evidence="3">
    <location>
        <begin position="1"/>
        <end position="11"/>
    </location>
</feature>
<accession>A0A9W9KEZ5</accession>
<dbReference type="InterPro" id="IPR050327">
    <property type="entry name" value="Proton-linked_MCT"/>
</dbReference>
<feature type="transmembrane region" description="Helical" evidence="4">
    <location>
        <begin position="162"/>
        <end position="180"/>
    </location>
</feature>
<evidence type="ECO:0000259" key="5">
    <source>
        <dbReference type="PROSITE" id="PS50850"/>
    </source>
</evidence>
<dbReference type="OrthoDB" id="410267at2759"/>
<feature type="transmembrane region" description="Helical" evidence="4">
    <location>
        <begin position="385"/>
        <end position="409"/>
    </location>
</feature>
<feature type="transmembrane region" description="Helical" evidence="4">
    <location>
        <begin position="252"/>
        <end position="274"/>
    </location>
</feature>
<feature type="transmembrane region" description="Helical" evidence="4">
    <location>
        <begin position="94"/>
        <end position="111"/>
    </location>
</feature>
<feature type="domain" description="Major facilitator superfamily (MFS) profile" evidence="5">
    <location>
        <begin position="294"/>
        <end position="484"/>
    </location>
</feature>
<evidence type="ECO:0000313" key="6">
    <source>
        <dbReference type="EMBL" id="KAJ5103213.1"/>
    </source>
</evidence>
<protein>
    <submittedName>
        <fullName evidence="6">MFS general substrate transporter</fullName>
    </submittedName>
</protein>
<comment type="subcellular location">
    <subcellularLocation>
        <location evidence="1">Membrane</location>
        <topology evidence="1">Multi-pass membrane protein</topology>
    </subcellularLocation>
</comment>
<dbReference type="GeneID" id="81355215"/>
<dbReference type="Pfam" id="PF07690">
    <property type="entry name" value="MFS_1"/>
    <property type="match status" value="1"/>
</dbReference>
<proteinExistence type="inferred from homology"/>
<dbReference type="InterPro" id="IPR036259">
    <property type="entry name" value="MFS_trans_sf"/>
</dbReference>
<feature type="transmembrane region" description="Helical" evidence="4">
    <location>
        <begin position="219"/>
        <end position="240"/>
    </location>
</feature>
<dbReference type="EMBL" id="JAPQKI010000004">
    <property type="protein sequence ID" value="KAJ5103213.1"/>
    <property type="molecule type" value="Genomic_DNA"/>
</dbReference>